<dbReference type="PROSITE" id="PS50045">
    <property type="entry name" value="SIGMA54_INTERACT_4"/>
    <property type="match status" value="1"/>
</dbReference>
<dbReference type="InterPro" id="IPR000014">
    <property type="entry name" value="PAS"/>
</dbReference>
<evidence type="ECO:0000313" key="9">
    <source>
        <dbReference type="Proteomes" id="UP000037393"/>
    </source>
</evidence>
<dbReference type="InterPro" id="IPR003593">
    <property type="entry name" value="AAA+_ATPase"/>
</dbReference>
<dbReference type="STRING" id="379893.GCA_001297775_03197"/>
<dbReference type="SUPFAM" id="SSF46689">
    <property type="entry name" value="Homeodomain-like"/>
    <property type="match status" value="1"/>
</dbReference>
<dbReference type="InterPro" id="IPR025944">
    <property type="entry name" value="Sigma_54_int_dom_CS"/>
</dbReference>
<dbReference type="GO" id="GO:0006355">
    <property type="term" value="P:regulation of DNA-templated transcription"/>
    <property type="evidence" value="ECO:0007669"/>
    <property type="project" value="InterPro"/>
</dbReference>
<gene>
    <name evidence="8" type="ORF">GM31_02370</name>
</gene>
<dbReference type="CDD" id="cd00130">
    <property type="entry name" value="PAS"/>
    <property type="match status" value="1"/>
</dbReference>
<dbReference type="InterPro" id="IPR002197">
    <property type="entry name" value="HTH_Fis"/>
</dbReference>
<dbReference type="InterPro" id="IPR009057">
    <property type="entry name" value="Homeodomain-like_sf"/>
</dbReference>
<comment type="caution">
    <text evidence="8">The sequence shown here is derived from an EMBL/GenBank/DDBJ whole genome shotgun (WGS) entry which is preliminary data.</text>
</comment>
<dbReference type="InterPro" id="IPR058031">
    <property type="entry name" value="AAA_lid_NorR"/>
</dbReference>
<dbReference type="SUPFAM" id="SSF55785">
    <property type="entry name" value="PYP-like sensor domain (PAS domain)"/>
    <property type="match status" value="1"/>
</dbReference>
<proteinExistence type="predicted"/>
<evidence type="ECO:0000256" key="3">
    <source>
        <dbReference type="ARBA" id="ARBA00023015"/>
    </source>
</evidence>
<dbReference type="Proteomes" id="UP000037393">
    <property type="component" value="Unassembled WGS sequence"/>
</dbReference>
<dbReference type="InterPro" id="IPR025662">
    <property type="entry name" value="Sigma_54_int_dom_ATP-bd_1"/>
</dbReference>
<sequence>MMPSNTLSVLMQIQPTIQRFARMLSSVLQLDVEIVDEALCRVAGTGAYGKSIGRKLNADSRLLRYVLETKKEKVVTHSRFDPLCEGCVNKDNCKEKAFLGTPVIYQDTCVGVISLIAVTHEQQERITDNLHAFSDYVRHVSSIFVSRLLDDQSSNDNIRKVFLTMIENMDQGVLVVGPDNQVRMVNQAALKVLGVSQANIVGKNVHFRPLTFERNFTSGHMQHVVSFDDNSELIIGQLHTIQDQQLFLMAFHQSHSSSTLAPVQDEPQIEHLVGECRPMRILKNLISRIAPSPSSVLIVGESGTGKEVVARAIHKLSDRKSKPFIAINCAAIPEQLLESELFGYVKGAFTGASANGKTGLVQAANHGTLFLDEIGDMPLTLQAKLLRAIEAREIQPVGASNPVSVDIRIISATNQHLEQFIAEGKFREDLYYRLNVIPLRLPPLRERQEDIELLIHYFLHLHTRRLDLVYPGIAPEVIALLKRYRWPGNLRELSNLIEYLVNVVPSGEVIDLSFLPPNLVNSGKLPEQEPASVTVLYNTKEEEGVTPLEEMEKQMIREALSRYSNKKQAADELGIGIATLYRKIKKYELMSA</sequence>
<dbReference type="InterPro" id="IPR027417">
    <property type="entry name" value="P-loop_NTPase"/>
</dbReference>
<dbReference type="SUPFAM" id="SSF52540">
    <property type="entry name" value="P-loop containing nucleoside triphosphate hydrolases"/>
    <property type="match status" value="1"/>
</dbReference>
<keyword evidence="1" id="KW-0547">Nucleotide-binding</keyword>
<dbReference type="InterPro" id="IPR035965">
    <property type="entry name" value="PAS-like_dom_sf"/>
</dbReference>
<dbReference type="AlphaFoldDB" id="A0A0L0GQT8"/>
<dbReference type="Gene3D" id="3.30.450.20">
    <property type="entry name" value="PAS domain"/>
    <property type="match status" value="1"/>
</dbReference>
<dbReference type="InterPro" id="IPR002078">
    <property type="entry name" value="Sigma_54_int"/>
</dbReference>
<evidence type="ECO:0000313" key="8">
    <source>
        <dbReference type="EMBL" id="KNC91435.1"/>
    </source>
</evidence>
<feature type="domain" description="Sigma-54 factor interaction" evidence="6">
    <location>
        <begin position="272"/>
        <end position="502"/>
    </location>
</feature>
<accession>A0A0L0GQT8</accession>
<dbReference type="CDD" id="cd00009">
    <property type="entry name" value="AAA"/>
    <property type="match status" value="1"/>
</dbReference>
<feature type="domain" description="PAS" evidence="7">
    <location>
        <begin position="158"/>
        <end position="204"/>
    </location>
</feature>
<dbReference type="OrthoDB" id="9804019at2"/>
<dbReference type="GO" id="GO:0005524">
    <property type="term" value="F:ATP binding"/>
    <property type="evidence" value="ECO:0007669"/>
    <property type="project" value="UniProtKB-KW"/>
</dbReference>
<dbReference type="Pfam" id="PF25601">
    <property type="entry name" value="AAA_lid_14"/>
    <property type="match status" value="1"/>
</dbReference>
<dbReference type="Pfam" id="PF00158">
    <property type="entry name" value="Sigma54_activat"/>
    <property type="match status" value="1"/>
</dbReference>
<keyword evidence="3" id="KW-0805">Transcription regulation</keyword>
<dbReference type="PROSITE" id="PS00675">
    <property type="entry name" value="SIGMA54_INTERACT_1"/>
    <property type="match status" value="1"/>
</dbReference>
<dbReference type="Gene3D" id="1.10.8.60">
    <property type="match status" value="1"/>
</dbReference>
<evidence type="ECO:0000259" key="7">
    <source>
        <dbReference type="PROSITE" id="PS50112"/>
    </source>
</evidence>
<dbReference type="PANTHER" id="PTHR32071:SF117">
    <property type="entry name" value="PTS-DEPENDENT DIHYDROXYACETONE KINASE OPERON REGULATORY PROTEIN-RELATED"/>
    <property type="match status" value="1"/>
</dbReference>
<dbReference type="EMBL" id="JNGI01000128">
    <property type="protein sequence ID" value="KNC91435.1"/>
    <property type="molecule type" value="Genomic_DNA"/>
</dbReference>
<dbReference type="RefSeq" id="WP_049857603.1">
    <property type="nucleotide sequence ID" value="NZ_JNGI01000128.1"/>
</dbReference>
<dbReference type="PROSITE" id="PS00688">
    <property type="entry name" value="SIGMA54_INTERACT_3"/>
    <property type="match status" value="1"/>
</dbReference>
<name>A0A0L0GQT8_9ENTR</name>
<organism evidence="8 9">
    <name type="scientific">Trabulsiella odontotermitis</name>
    <dbReference type="NCBI Taxonomy" id="379893"/>
    <lineage>
        <taxon>Bacteria</taxon>
        <taxon>Pseudomonadati</taxon>
        <taxon>Pseudomonadota</taxon>
        <taxon>Gammaproteobacteria</taxon>
        <taxon>Enterobacterales</taxon>
        <taxon>Enterobacteriaceae</taxon>
        <taxon>Trabulsiella</taxon>
    </lineage>
</organism>
<protein>
    <submittedName>
        <fullName evidence="8">Fis family transcriptional regulator</fullName>
    </submittedName>
</protein>
<dbReference type="PATRIC" id="fig|379893.4.peg.488"/>
<keyword evidence="2" id="KW-0067">ATP-binding</keyword>
<dbReference type="Gene3D" id="3.40.50.300">
    <property type="entry name" value="P-loop containing nucleotide triphosphate hydrolases"/>
    <property type="match status" value="1"/>
</dbReference>
<dbReference type="Gene3D" id="1.10.10.60">
    <property type="entry name" value="Homeodomain-like"/>
    <property type="match status" value="1"/>
</dbReference>
<evidence type="ECO:0000256" key="1">
    <source>
        <dbReference type="ARBA" id="ARBA00022741"/>
    </source>
</evidence>
<reference evidence="8 9" key="1">
    <citation type="journal article" date="2015" name="Appl. Environ. Microbiol.">
        <title>The Enterobacterium Trabulsiella odontotermitis Presents Novel Adaptations Related to Its Association with Fungus-Growing Termites.</title>
        <authorList>
            <person name="Sapountzis P."/>
            <person name="Gruntjes T."/>
            <person name="Otani S."/>
            <person name="Estevez J."/>
            <person name="da Costa R.R."/>
            <person name="Plunkett G.3rd."/>
            <person name="Perna N.T."/>
            <person name="Poulsen M."/>
        </authorList>
    </citation>
    <scope>NUCLEOTIDE SEQUENCE [LARGE SCALE GENOMIC DNA]</scope>
    <source>
        <strain evidence="8 9">12</strain>
    </source>
</reference>
<dbReference type="Pfam" id="PF02954">
    <property type="entry name" value="HTH_8"/>
    <property type="match status" value="1"/>
</dbReference>
<dbReference type="GO" id="GO:0043565">
    <property type="term" value="F:sequence-specific DNA binding"/>
    <property type="evidence" value="ECO:0007669"/>
    <property type="project" value="InterPro"/>
</dbReference>
<evidence type="ECO:0000256" key="5">
    <source>
        <dbReference type="ARBA" id="ARBA00023163"/>
    </source>
</evidence>
<dbReference type="SMART" id="SM00091">
    <property type="entry name" value="PAS"/>
    <property type="match status" value="1"/>
</dbReference>
<dbReference type="FunFam" id="3.40.50.300:FF:000006">
    <property type="entry name" value="DNA-binding transcriptional regulator NtrC"/>
    <property type="match status" value="1"/>
</dbReference>
<dbReference type="PROSITE" id="PS50112">
    <property type="entry name" value="PAS"/>
    <property type="match status" value="1"/>
</dbReference>
<keyword evidence="4" id="KW-0238">DNA-binding</keyword>
<evidence type="ECO:0000259" key="6">
    <source>
        <dbReference type="PROSITE" id="PS50045"/>
    </source>
</evidence>
<keyword evidence="5" id="KW-0804">Transcription</keyword>
<dbReference type="Pfam" id="PF13188">
    <property type="entry name" value="PAS_8"/>
    <property type="match status" value="1"/>
</dbReference>
<evidence type="ECO:0000256" key="4">
    <source>
        <dbReference type="ARBA" id="ARBA00023125"/>
    </source>
</evidence>
<dbReference type="PANTHER" id="PTHR32071">
    <property type="entry name" value="TRANSCRIPTIONAL REGULATORY PROTEIN"/>
    <property type="match status" value="1"/>
</dbReference>
<dbReference type="SMART" id="SM00382">
    <property type="entry name" value="AAA"/>
    <property type="match status" value="1"/>
</dbReference>
<keyword evidence="9" id="KW-1185">Reference proteome</keyword>
<evidence type="ECO:0000256" key="2">
    <source>
        <dbReference type="ARBA" id="ARBA00022840"/>
    </source>
</evidence>